<reference evidence="1 2" key="1">
    <citation type="journal article" date="2022" name="Nat. Plants">
        <title>Genomes of leafy and leafless Platanthera orchids illuminate the evolution of mycoheterotrophy.</title>
        <authorList>
            <person name="Li M.H."/>
            <person name="Liu K.W."/>
            <person name="Li Z."/>
            <person name="Lu H.C."/>
            <person name="Ye Q.L."/>
            <person name="Zhang D."/>
            <person name="Wang J.Y."/>
            <person name="Li Y.F."/>
            <person name="Zhong Z.M."/>
            <person name="Liu X."/>
            <person name="Yu X."/>
            <person name="Liu D.K."/>
            <person name="Tu X.D."/>
            <person name="Liu B."/>
            <person name="Hao Y."/>
            <person name="Liao X.Y."/>
            <person name="Jiang Y.T."/>
            <person name="Sun W.H."/>
            <person name="Chen J."/>
            <person name="Chen Y.Q."/>
            <person name="Ai Y."/>
            <person name="Zhai J.W."/>
            <person name="Wu S.S."/>
            <person name="Zhou Z."/>
            <person name="Hsiao Y.Y."/>
            <person name="Wu W.L."/>
            <person name="Chen Y.Y."/>
            <person name="Lin Y.F."/>
            <person name="Hsu J.L."/>
            <person name="Li C.Y."/>
            <person name="Wang Z.W."/>
            <person name="Zhao X."/>
            <person name="Zhong W.Y."/>
            <person name="Ma X.K."/>
            <person name="Ma L."/>
            <person name="Huang J."/>
            <person name="Chen G.Z."/>
            <person name="Huang M.Z."/>
            <person name="Huang L."/>
            <person name="Peng D.H."/>
            <person name="Luo Y.B."/>
            <person name="Zou S.Q."/>
            <person name="Chen S.P."/>
            <person name="Lan S."/>
            <person name="Tsai W.C."/>
            <person name="Van de Peer Y."/>
            <person name="Liu Z.J."/>
        </authorList>
    </citation>
    <scope>NUCLEOTIDE SEQUENCE [LARGE SCALE GENOMIC DNA]</scope>
    <source>
        <strain evidence="1">Lor288</strain>
    </source>
</reference>
<dbReference type="PANTHER" id="PTHR16128:SF8">
    <property type="entry name" value="EXPRESSED PROTEIN"/>
    <property type="match status" value="1"/>
</dbReference>
<organism evidence="1 2">
    <name type="scientific">Platanthera guangdongensis</name>
    <dbReference type="NCBI Taxonomy" id="2320717"/>
    <lineage>
        <taxon>Eukaryota</taxon>
        <taxon>Viridiplantae</taxon>
        <taxon>Streptophyta</taxon>
        <taxon>Embryophyta</taxon>
        <taxon>Tracheophyta</taxon>
        <taxon>Spermatophyta</taxon>
        <taxon>Magnoliopsida</taxon>
        <taxon>Liliopsida</taxon>
        <taxon>Asparagales</taxon>
        <taxon>Orchidaceae</taxon>
        <taxon>Orchidoideae</taxon>
        <taxon>Orchideae</taxon>
        <taxon>Orchidinae</taxon>
        <taxon>Platanthera</taxon>
    </lineage>
</organism>
<evidence type="ECO:0000313" key="2">
    <source>
        <dbReference type="Proteomes" id="UP001412067"/>
    </source>
</evidence>
<sequence length="88" mass="9526">MFDPCGRAGICGDRMLGSSMEDAALSGMSLGNHMADYFQCGRGQQEEFSVGLHDSFGAVSGHDIVHFPDLDFIESVFEDSECVLIMTV</sequence>
<comment type="caution">
    <text evidence="1">The sequence shown here is derived from an EMBL/GenBank/DDBJ whole genome shotgun (WGS) entry which is preliminary data.</text>
</comment>
<proteinExistence type="predicted"/>
<evidence type="ECO:0000313" key="1">
    <source>
        <dbReference type="EMBL" id="KAK8969125.1"/>
    </source>
</evidence>
<gene>
    <name evidence="1" type="ORF">KSP40_PGU013309</name>
</gene>
<accession>A0ABR2N066</accession>
<dbReference type="EMBL" id="JBBWWR010000003">
    <property type="protein sequence ID" value="KAK8969125.1"/>
    <property type="molecule type" value="Genomic_DNA"/>
</dbReference>
<dbReference type="Proteomes" id="UP001412067">
    <property type="component" value="Unassembled WGS sequence"/>
</dbReference>
<name>A0ABR2N066_9ASPA</name>
<dbReference type="PANTHER" id="PTHR16128">
    <property type="entry name" value="FAD/NAD(P)-BINDING OXIDOREDUCTASE FAMILY PROTEIN"/>
    <property type="match status" value="1"/>
</dbReference>
<protein>
    <submittedName>
        <fullName evidence="1">Uncharacterized protein</fullName>
    </submittedName>
</protein>
<keyword evidence="2" id="KW-1185">Reference proteome</keyword>